<dbReference type="InterPro" id="IPR027357">
    <property type="entry name" value="DOCKER_dom"/>
</dbReference>
<keyword evidence="1 2" id="KW-0728">SH3 domain</keyword>
<feature type="region of interest" description="Disordered" evidence="4">
    <location>
        <begin position="296"/>
        <end position="399"/>
    </location>
</feature>
<keyword evidence="7" id="KW-0808">Transferase</keyword>
<feature type="compositionally biased region" description="Polar residues" evidence="4">
    <location>
        <begin position="296"/>
        <end position="335"/>
    </location>
</feature>
<evidence type="ECO:0000313" key="8">
    <source>
        <dbReference type="Proteomes" id="UP001470230"/>
    </source>
</evidence>
<comment type="similarity">
    <text evidence="3">Belongs to the DOCK family.</text>
</comment>
<feature type="domain" description="DOCKER" evidence="6">
    <location>
        <begin position="1295"/>
        <end position="1853"/>
    </location>
</feature>
<dbReference type="GO" id="GO:0016301">
    <property type="term" value="F:kinase activity"/>
    <property type="evidence" value="ECO:0007669"/>
    <property type="project" value="UniProtKB-KW"/>
</dbReference>
<sequence>MTWEPKPGAGIAIHPFIASGKKQISLLTGDQFQIYSSCQGWFHGRNLLTQIDGIFPQCCVVYYPLKVIDQRILLSKKEDLLQIEAQIAIAYALHVIKESENALLVCRVASCMQVVIEKLNYFRNKDRVDSQDGINLLSDKIYMNHLELARSLNNLRKILGEQPAPRTIVNEYSTLTTWGDEQFTIAHGLIQKNIIKPPEYVNLHLKIELLSPKKAQYYRIFLYQKERHPWISLPVSRRLGPENTSCDLVFTSLEKKDMKQITYFVVYIYDISTEETIKTSESYQNYASLQASIKNDNSVNSPKVNANGGFNNYPNRRQTTSTLPISNTQSPSASFNYPPKALEDPSKPHSTGQPEVTLDLSKFPRPSNNENIKPNPSASSSFAVPSVQNPQRRTGRSNSFQRYSSLSGLNMLGNESIQNNDVMREMVGCGQLRLPSCKTDLALKRPTTTYNFQFKTSTSAEFIYGLHEPLISGDINCQTTLKNILPDAKVSFTPFYGKTNEFLEKENLTPETIIEPLFLPSVMPAKFRISKVVFSIVGLLQHSSRKRSRIVCRVINRSNNSFLNVIEDPITNTCHSESWSSVIFKGVKMLHLNFSESFMINLVQIPPEQIRHLFIVVEIQRLLLLTENRFVSSSYATIPLSTYIGNVHQVQQQTIQLHHFPFKNRSELARINEFLIPADGSDAGSVDISINILSTLVCSFDPMYKLINFTQFENEIEDSLRNFTQLGLPEISKFFIQISQSLVLIMSTRKQFSRLAFDQLTYVFSEILTRARQDYVKQIDEFIIDFFRFDQNRVFILKQLSDLHNELIPRLVDTIQVDDTTQQFRNIVKCSSYFLKMSMKSLAISCRLRDTQVDSPSVLRQLEPFFNRLRMIVADVPTENTNVQRRGFIFTNQQLVMQQFAKIISAMFICIRPELVAQHVISFIKSVRYVPEDKKQIPIDKSKLKILHALASTKCWIDPKSRALLEQIYTYELMKAAGLPHCVTFIVPILSSLFLSVRNNFIVKFTNVLADCYKSELDLSKNATSSTVIATAKQNVINMTRLLLIIAFTFPENFSIGYLLELVKRESLGANERMFVFSNAILAIKEKLKGPETSDSLKVSILKTYLDLAILTSHKTSEAFDDIFTNRIYPRVNDYVVCREIFDSLPESLQISANIIEPILHCYMNDQSKDLMFIYIKLIRAHLRYESLNPNAITNSQINPNCPDDGENSVLNKTLFAAFRLVHFPNFIRIYKMYEFYNDYKNELQISYEESRFLEIFKYIFISFNIIREISGNLDNVTRNEEKISDAINSVSDVCKSTRNRTILAHLIYEQAKLQMKVYNHLEACYSFMRLIEYIPCTLDPVPEAYQIDGGKTGVEVHRNVMLKCIDLCEKANYEEHGLEIIKKLKDTVIKPFKYYELMKTVLDKESYLYRIITTTERRYSSFYLLKFSGEGFDENYYRNKSYVYRRSYEVNLSSMTNEIKMKFPFATVSSNPAPNDSIPYIEIQPLSISNESEAANPYARPPLNPKENHGYKYHFLYSLNKKVQVFRCESSITLNLPTSNNYMNNNLSQSLPPQILKILTNGTRQTFVFTSKPFPFMSTRIIVDSSKTISRVLIPIDTAILDLRRSSFDMRIEINQFKKIYDNSVLEATTSAAMSNMTGKTSRARSPTLIQKLNKPQMDGIYAINNTGSAPAQPVNTNVSNSSGKVQFNNNPFQTANQAGSLDNMATNSSLNEKRATISFANLPISTKQNETNQASSNDASGSNSNALKRAIENGSVAKFTTDLNNTLIDSIEGKVSNYADAFLIFMVRNSSAFMLNTQKISVLKDAFKEKIYVLYDAIQIANTLVSDQMKGINDKTNENFYKLKRKIETLV</sequence>
<keyword evidence="8" id="KW-1185">Reference proteome</keyword>
<dbReference type="Proteomes" id="UP001470230">
    <property type="component" value="Unassembled WGS sequence"/>
</dbReference>
<evidence type="ECO:0000256" key="3">
    <source>
        <dbReference type="PROSITE-ProRule" id="PRU00984"/>
    </source>
</evidence>
<evidence type="ECO:0000313" key="7">
    <source>
        <dbReference type="EMBL" id="KAK8887065.1"/>
    </source>
</evidence>
<dbReference type="Gene3D" id="1.20.58.740">
    <property type="match status" value="1"/>
</dbReference>
<evidence type="ECO:0000256" key="1">
    <source>
        <dbReference type="ARBA" id="ARBA00022443"/>
    </source>
</evidence>
<dbReference type="PANTHER" id="PTHR45653">
    <property type="entry name" value="DEDICATOR OF CYTOKINESIS"/>
    <property type="match status" value="1"/>
</dbReference>
<organism evidence="7 8">
    <name type="scientific">Tritrichomonas musculus</name>
    <dbReference type="NCBI Taxonomy" id="1915356"/>
    <lineage>
        <taxon>Eukaryota</taxon>
        <taxon>Metamonada</taxon>
        <taxon>Parabasalia</taxon>
        <taxon>Tritrichomonadida</taxon>
        <taxon>Tritrichomonadidae</taxon>
        <taxon>Tritrichomonas</taxon>
    </lineage>
</organism>
<gene>
    <name evidence="7" type="ORF">M9Y10_038101</name>
</gene>
<dbReference type="PROSITE" id="PS50002">
    <property type="entry name" value="SH3"/>
    <property type="match status" value="1"/>
</dbReference>
<dbReference type="InterPro" id="IPR001452">
    <property type="entry name" value="SH3_domain"/>
</dbReference>
<dbReference type="InterPro" id="IPR036028">
    <property type="entry name" value="SH3-like_dom_sf"/>
</dbReference>
<feature type="compositionally biased region" description="Polar residues" evidence="4">
    <location>
        <begin position="388"/>
        <end position="399"/>
    </location>
</feature>
<evidence type="ECO:0000256" key="4">
    <source>
        <dbReference type="SAM" id="MobiDB-lite"/>
    </source>
</evidence>
<evidence type="ECO:0000256" key="2">
    <source>
        <dbReference type="PROSITE-ProRule" id="PRU00192"/>
    </source>
</evidence>
<dbReference type="EMBL" id="JAPFFF010000006">
    <property type="protein sequence ID" value="KAK8887065.1"/>
    <property type="molecule type" value="Genomic_DNA"/>
</dbReference>
<comment type="caution">
    <text evidence="7">The sequence shown here is derived from an EMBL/GenBank/DDBJ whole genome shotgun (WGS) entry which is preliminary data.</text>
</comment>
<accession>A0ABR2K7K3</accession>
<dbReference type="InterPro" id="IPR026791">
    <property type="entry name" value="DOCK"/>
</dbReference>
<dbReference type="InterPro" id="IPR043161">
    <property type="entry name" value="DOCK_C_lobe_A"/>
</dbReference>
<dbReference type="Pfam" id="PF20421">
    <property type="entry name" value="DHR-2_Lobe_C"/>
    <property type="match status" value="1"/>
</dbReference>
<protein>
    <submittedName>
        <fullName evidence="7">Deoxycytidine kinase 1</fullName>
    </submittedName>
</protein>
<feature type="compositionally biased region" description="Low complexity" evidence="4">
    <location>
        <begin position="376"/>
        <end position="387"/>
    </location>
</feature>
<dbReference type="InterPro" id="IPR043162">
    <property type="entry name" value="DOCK_C_lobe_C"/>
</dbReference>
<keyword evidence="7" id="KW-0418">Kinase</keyword>
<reference evidence="7 8" key="1">
    <citation type="submission" date="2024-04" db="EMBL/GenBank/DDBJ databases">
        <title>Tritrichomonas musculus Genome.</title>
        <authorList>
            <person name="Alves-Ferreira E."/>
            <person name="Grigg M."/>
            <person name="Lorenzi H."/>
            <person name="Galac M."/>
        </authorList>
    </citation>
    <scope>NUCLEOTIDE SEQUENCE [LARGE SCALE GENOMIC DNA]</scope>
    <source>
        <strain evidence="7 8">EAF2021</strain>
    </source>
</reference>
<dbReference type="Gene3D" id="2.30.30.40">
    <property type="entry name" value="SH3 Domains"/>
    <property type="match status" value="1"/>
</dbReference>
<evidence type="ECO:0000259" key="5">
    <source>
        <dbReference type="PROSITE" id="PS50002"/>
    </source>
</evidence>
<dbReference type="PANTHER" id="PTHR45653:SF10">
    <property type="entry name" value="MYOBLAST CITY, ISOFORM B"/>
    <property type="match status" value="1"/>
</dbReference>
<proteinExistence type="inferred from homology"/>
<feature type="domain" description="SH3" evidence="5">
    <location>
        <begin position="5"/>
        <end position="65"/>
    </location>
</feature>
<dbReference type="InterPro" id="IPR046773">
    <property type="entry name" value="DOCKER_Lobe_C"/>
</dbReference>
<evidence type="ECO:0000259" key="6">
    <source>
        <dbReference type="PROSITE" id="PS51651"/>
    </source>
</evidence>
<dbReference type="SUPFAM" id="SSF50044">
    <property type="entry name" value="SH3-domain"/>
    <property type="match status" value="1"/>
</dbReference>
<dbReference type="PROSITE" id="PS51651">
    <property type="entry name" value="DOCKER"/>
    <property type="match status" value="1"/>
</dbReference>
<name>A0ABR2K7K3_9EUKA</name>
<dbReference type="Gene3D" id="1.25.40.410">
    <property type="match status" value="1"/>
</dbReference>